<keyword evidence="3" id="KW-0547">Nucleotide-binding</keyword>
<feature type="domain" description="AMP-dependent synthetase/ligase" evidence="6">
    <location>
        <begin position="41"/>
        <end position="411"/>
    </location>
</feature>
<dbReference type="PROSITE" id="PS00455">
    <property type="entry name" value="AMP_BINDING"/>
    <property type="match status" value="1"/>
</dbReference>
<comment type="similarity">
    <text evidence="2">Belongs to the ATP-dependent AMP-binding enzyme family.</text>
</comment>
<name>A0A6A6UFA7_9PEZI</name>
<keyword evidence="4" id="KW-0067">ATP-binding</keyword>
<feature type="transmembrane region" description="Helical" evidence="5">
    <location>
        <begin position="72"/>
        <end position="96"/>
    </location>
</feature>
<feature type="domain" description="AMP-binding enzyme C-terminal" evidence="7">
    <location>
        <begin position="466"/>
        <end position="541"/>
    </location>
</feature>
<evidence type="ECO:0000313" key="8">
    <source>
        <dbReference type="EMBL" id="KAF2669778.1"/>
    </source>
</evidence>
<dbReference type="InterPro" id="IPR045851">
    <property type="entry name" value="AMP-bd_C_sf"/>
</dbReference>
<dbReference type="CDD" id="cd05911">
    <property type="entry name" value="Firefly_Luc_like"/>
    <property type="match status" value="1"/>
</dbReference>
<dbReference type="SUPFAM" id="SSF56801">
    <property type="entry name" value="Acetyl-CoA synthetase-like"/>
    <property type="match status" value="1"/>
</dbReference>
<proteinExistence type="inferred from homology"/>
<dbReference type="GO" id="GO:0016405">
    <property type="term" value="F:CoA-ligase activity"/>
    <property type="evidence" value="ECO:0007669"/>
    <property type="project" value="TreeGrafter"/>
</dbReference>
<protein>
    <submittedName>
        <fullName evidence="8">Phenylacetyl-CoA ligase</fullName>
    </submittedName>
</protein>
<evidence type="ECO:0000256" key="1">
    <source>
        <dbReference type="ARBA" id="ARBA00004924"/>
    </source>
</evidence>
<accession>A0A6A6UFA7</accession>
<keyword evidence="5" id="KW-0812">Transmembrane</keyword>
<reference evidence="8" key="1">
    <citation type="journal article" date="2020" name="Stud. Mycol.">
        <title>101 Dothideomycetes genomes: a test case for predicting lifestyles and emergence of pathogens.</title>
        <authorList>
            <person name="Haridas S."/>
            <person name="Albert R."/>
            <person name="Binder M."/>
            <person name="Bloem J."/>
            <person name="Labutti K."/>
            <person name="Salamov A."/>
            <person name="Andreopoulos B."/>
            <person name="Baker S."/>
            <person name="Barry K."/>
            <person name="Bills G."/>
            <person name="Bluhm B."/>
            <person name="Cannon C."/>
            <person name="Castanera R."/>
            <person name="Culley D."/>
            <person name="Daum C."/>
            <person name="Ezra D."/>
            <person name="Gonzalez J."/>
            <person name="Henrissat B."/>
            <person name="Kuo A."/>
            <person name="Liang C."/>
            <person name="Lipzen A."/>
            <person name="Lutzoni F."/>
            <person name="Magnuson J."/>
            <person name="Mondo S."/>
            <person name="Nolan M."/>
            <person name="Ohm R."/>
            <person name="Pangilinan J."/>
            <person name="Park H.-J."/>
            <person name="Ramirez L."/>
            <person name="Alfaro M."/>
            <person name="Sun H."/>
            <person name="Tritt A."/>
            <person name="Yoshinaga Y."/>
            <person name="Zwiers L.-H."/>
            <person name="Turgeon B."/>
            <person name="Goodwin S."/>
            <person name="Spatafora J."/>
            <person name="Crous P."/>
            <person name="Grigoriev I."/>
        </authorList>
    </citation>
    <scope>NUCLEOTIDE SEQUENCE</scope>
    <source>
        <strain evidence="8">CBS 115976</strain>
    </source>
</reference>
<evidence type="ECO:0000313" key="9">
    <source>
        <dbReference type="Proteomes" id="UP000799302"/>
    </source>
</evidence>
<dbReference type="InterPro" id="IPR000873">
    <property type="entry name" value="AMP-dep_synth/lig_dom"/>
</dbReference>
<dbReference type="EMBL" id="MU004234">
    <property type="protein sequence ID" value="KAF2669778.1"/>
    <property type="molecule type" value="Genomic_DNA"/>
</dbReference>
<dbReference type="FunFam" id="3.40.50.12780:FF:000003">
    <property type="entry name" value="Long-chain-fatty-acid--CoA ligase FadD"/>
    <property type="match status" value="1"/>
</dbReference>
<evidence type="ECO:0000256" key="4">
    <source>
        <dbReference type="ARBA" id="ARBA00022840"/>
    </source>
</evidence>
<organism evidence="8 9">
    <name type="scientific">Microthyrium microscopicum</name>
    <dbReference type="NCBI Taxonomy" id="703497"/>
    <lineage>
        <taxon>Eukaryota</taxon>
        <taxon>Fungi</taxon>
        <taxon>Dikarya</taxon>
        <taxon>Ascomycota</taxon>
        <taxon>Pezizomycotina</taxon>
        <taxon>Dothideomycetes</taxon>
        <taxon>Dothideomycetes incertae sedis</taxon>
        <taxon>Microthyriales</taxon>
        <taxon>Microthyriaceae</taxon>
        <taxon>Microthyrium</taxon>
    </lineage>
</organism>
<dbReference type="Gene3D" id="2.30.38.10">
    <property type="entry name" value="Luciferase, Domain 3"/>
    <property type="match status" value="1"/>
</dbReference>
<comment type="pathway">
    <text evidence="1">Siderophore biosynthesis.</text>
</comment>
<evidence type="ECO:0000259" key="6">
    <source>
        <dbReference type="Pfam" id="PF00501"/>
    </source>
</evidence>
<dbReference type="Pfam" id="PF00501">
    <property type="entry name" value="AMP-binding"/>
    <property type="match status" value="1"/>
</dbReference>
<gene>
    <name evidence="8" type="ORF">BT63DRAFT_221059</name>
</gene>
<sequence>MPIKSRWTVDIPDISLPTFLFGSPTVDLPTTPLIIDPRAPDDAYLTMTTYRLWAQRFAAGLLRNGFQKGDRLLLFSGNTIFFPVIIMGTIMAGGIFSGANPSYVPRELAYQLKDTGARFLITSEASLDTALEAAQMVGVDKSRLFAFDDGLATAAGQGKNHGEVRHWSTLLASEAEGKAYAWPELSSEELDHTSCTLNYSSGTTGVPKGVEITHRNYVANSVQIQYQNRLDPDFEAVTARAKLLCFLPMYHAYGLTVFTLNAAIENIPSYIMNKFDFVTMLEYVERFRISFLVLVPPVVVAMAKSPLTKKYDLSAVERVGCGAAPLGREVCVELEKLWPQGVVNVKQGWGMTELTCSAMGWDPTHTSESFSVGELNANCEALLLDDSGSEVSQGERGEIWISAPNVMKGYWNKPEATAETLTTDKQGKIWLKTGDIAYIDDQNRFYIVDRKKELIKVKGNQVAPAELEALLLDLDPVADAAVIGVSIEDEEYPRAYIQVKEGQTLTEAQVHEFMNKRVAFHKRLTGGVRFIDAIPKNPSGKILRKILKDAANAEQKAPKAKL</sequence>
<dbReference type="OrthoDB" id="6509636at2759"/>
<dbReference type="PANTHER" id="PTHR24096">
    <property type="entry name" value="LONG-CHAIN-FATTY-ACID--COA LIGASE"/>
    <property type="match status" value="1"/>
</dbReference>
<dbReference type="Gene3D" id="3.40.50.980">
    <property type="match status" value="2"/>
</dbReference>
<keyword evidence="9" id="KW-1185">Reference proteome</keyword>
<dbReference type="Proteomes" id="UP000799302">
    <property type="component" value="Unassembled WGS sequence"/>
</dbReference>
<evidence type="ECO:0000256" key="3">
    <source>
        <dbReference type="ARBA" id="ARBA00022741"/>
    </source>
</evidence>
<keyword evidence="8" id="KW-0436">Ligase</keyword>
<dbReference type="PANTHER" id="PTHR24096:SF424">
    <property type="entry name" value="ACETYL-COA SYNTHETASE-LIKE PROTEIN-RELATED"/>
    <property type="match status" value="1"/>
</dbReference>
<dbReference type="FunFam" id="3.30.300.30:FF:000007">
    <property type="entry name" value="4-coumarate--CoA ligase 2"/>
    <property type="match status" value="1"/>
</dbReference>
<evidence type="ECO:0000256" key="2">
    <source>
        <dbReference type="ARBA" id="ARBA00006432"/>
    </source>
</evidence>
<dbReference type="GO" id="GO:0005524">
    <property type="term" value="F:ATP binding"/>
    <property type="evidence" value="ECO:0007669"/>
    <property type="project" value="UniProtKB-KW"/>
</dbReference>
<keyword evidence="5" id="KW-1133">Transmembrane helix</keyword>
<dbReference type="InterPro" id="IPR025110">
    <property type="entry name" value="AMP-bd_C"/>
</dbReference>
<keyword evidence="5" id="KW-0472">Membrane</keyword>
<dbReference type="Pfam" id="PF13193">
    <property type="entry name" value="AMP-binding_C"/>
    <property type="match status" value="1"/>
</dbReference>
<dbReference type="InterPro" id="IPR020845">
    <property type="entry name" value="AMP-binding_CS"/>
</dbReference>
<evidence type="ECO:0000259" key="7">
    <source>
        <dbReference type="Pfam" id="PF13193"/>
    </source>
</evidence>
<evidence type="ECO:0000256" key="5">
    <source>
        <dbReference type="SAM" id="Phobius"/>
    </source>
</evidence>
<dbReference type="AlphaFoldDB" id="A0A6A6UFA7"/>
<dbReference type="Gene3D" id="3.30.300.30">
    <property type="match status" value="1"/>
</dbReference>